<evidence type="ECO:0000313" key="8">
    <source>
        <dbReference type="Proteomes" id="UP001590950"/>
    </source>
</evidence>
<dbReference type="InterPro" id="IPR017972">
    <property type="entry name" value="Cyt_P450_CS"/>
</dbReference>
<dbReference type="PRINTS" id="PR00463">
    <property type="entry name" value="EP450I"/>
</dbReference>
<evidence type="ECO:0000256" key="5">
    <source>
        <dbReference type="RuleBase" id="RU000461"/>
    </source>
</evidence>
<comment type="similarity">
    <text evidence="2 5">Belongs to the cytochrome P450 family.</text>
</comment>
<dbReference type="PRINTS" id="PR00385">
    <property type="entry name" value="P450"/>
</dbReference>
<accession>A0ABR4AFZ0</accession>
<evidence type="ECO:0008006" key="9">
    <source>
        <dbReference type="Google" id="ProtNLM"/>
    </source>
</evidence>
<comment type="cofactor">
    <cofactor evidence="1">
        <name>heme</name>
        <dbReference type="ChEBI" id="CHEBI:30413"/>
    </cofactor>
</comment>
<feature type="transmembrane region" description="Helical" evidence="6">
    <location>
        <begin position="110"/>
        <end position="129"/>
    </location>
</feature>
<dbReference type="InterPro" id="IPR050121">
    <property type="entry name" value="Cytochrome_P450_monoxygenase"/>
</dbReference>
<keyword evidence="5" id="KW-0349">Heme</keyword>
<name>A0ABR4AFZ0_9LECA</name>
<keyword evidence="6" id="KW-0472">Membrane</keyword>
<evidence type="ECO:0000256" key="3">
    <source>
        <dbReference type="ARBA" id="ARBA00022723"/>
    </source>
</evidence>
<reference evidence="7 8" key="1">
    <citation type="submission" date="2024-09" db="EMBL/GenBank/DDBJ databases">
        <title>Rethinking Asexuality: The Enigmatic Case of Functional Sexual Genes in Lepraria (Stereocaulaceae).</title>
        <authorList>
            <person name="Doellman M."/>
            <person name="Sun Y."/>
            <person name="Barcenas-Pena A."/>
            <person name="Lumbsch H.T."/>
            <person name="Grewe F."/>
        </authorList>
    </citation>
    <scope>NUCLEOTIDE SEQUENCE [LARGE SCALE GENOMIC DNA]</scope>
    <source>
        <strain evidence="7 8">Mercado 3170</strain>
    </source>
</reference>
<dbReference type="Pfam" id="PF00067">
    <property type="entry name" value="p450"/>
    <property type="match status" value="1"/>
</dbReference>
<dbReference type="SUPFAM" id="SSF48264">
    <property type="entry name" value="Cytochrome P450"/>
    <property type="match status" value="1"/>
</dbReference>
<dbReference type="InterPro" id="IPR036396">
    <property type="entry name" value="Cyt_P450_sf"/>
</dbReference>
<dbReference type="Proteomes" id="UP001590950">
    <property type="component" value="Unassembled WGS sequence"/>
</dbReference>
<keyword evidence="5" id="KW-0560">Oxidoreductase</keyword>
<dbReference type="EMBL" id="JBEFKJ010000008">
    <property type="protein sequence ID" value="KAL2044729.1"/>
    <property type="molecule type" value="Genomic_DNA"/>
</dbReference>
<evidence type="ECO:0000256" key="4">
    <source>
        <dbReference type="ARBA" id="ARBA00023004"/>
    </source>
</evidence>
<dbReference type="Gene3D" id="1.10.630.10">
    <property type="entry name" value="Cytochrome P450"/>
    <property type="match status" value="1"/>
</dbReference>
<dbReference type="CDD" id="cd11060">
    <property type="entry name" value="CYP57A1-like"/>
    <property type="match status" value="1"/>
</dbReference>
<gene>
    <name evidence="7" type="ORF">N7G274_002504</name>
</gene>
<dbReference type="InterPro" id="IPR002401">
    <property type="entry name" value="Cyt_P450_E_grp-I"/>
</dbReference>
<keyword evidence="8" id="KW-1185">Reference proteome</keyword>
<keyword evidence="6" id="KW-1133">Transmembrane helix</keyword>
<organism evidence="7 8">
    <name type="scientific">Stereocaulon virgatum</name>
    <dbReference type="NCBI Taxonomy" id="373712"/>
    <lineage>
        <taxon>Eukaryota</taxon>
        <taxon>Fungi</taxon>
        <taxon>Dikarya</taxon>
        <taxon>Ascomycota</taxon>
        <taxon>Pezizomycotina</taxon>
        <taxon>Lecanoromycetes</taxon>
        <taxon>OSLEUM clade</taxon>
        <taxon>Lecanoromycetidae</taxon>
        <taxon>Lecanorales</taxon>
        <taxon>Lecanorineae</taxon>
        <taxon>Stereocaulaceae</taxon>
        <taxon>Stereocaulon</taxon>
    </lineage>
</organism>
<dbReference type="PANTHER" id="PTHR24305:SF232">
    <property type="entry name" value="P450, PUTATIVE (EUROFUNG)-RELATED"/>
    <property type="match status" value="1"/>
</dbReference>
<keyword evidence="3 5" id="KW-0479">Metal-binding</keyword>
<evidence type="ECO:0000256" key="2">
    <source>
        <dbReference type="ARBA" id="ARBA00010617"/>
    </source>
</evidence>
<proteinExistence type="inferred from homology"/>
<dbReference type="PANTHER" id="PTHR24305">
    <property type="entry name" value="CYTOCHROME P450"/>
    <property type="match status" value="1"/>
</dbReference>
<keyword evidence="6" id="KW-0812">Transmembrane</keyword>
<evidence type="ECO:0000256" key="6">
    <source>
        <dbReference type="SAM" id="Phobius"/>
    </source>
</evidence>
<keyword evidence="5" id="KW-0503">Monooxygenase</keyword>
<evidence type="ECO:0000313" key="7">
    <source>
        <dbReference type="EMBL" id="KAL2044729.1"/>
    </source>
</evidence>
<dbReference type="PROSITE" id="PS00086">
    <property type="entry name" value="CYTOCHROME_P450"/>
    <property type="match status" value="1"/>
</dbReference>
<evidence type="ECO:0000256" key="1">
    <source>
        <dbReference type="ARBA" id="ARBA00001971"/>
    </source>
</evidence>
<comment type="caution">
    <text evidence="7">The sequence shown here is derived from an EMBL/GenBank/DDBJ whole genome shotgun (WGS) entry which is preliminary data.</text>
</comment>
<protein>
    <recommendedName>
        <fullName evidence="9">Cytochrome P450</fullName>
    </recommendedName>
</protein>
<sequence length="621" mass="70019">MHYSRAYVGPPQSPYARVTLTELSLAYNVSLESKALSALVVRVGARVPVLRYTAFAAKNRDIYVPISLRSVKETTFPLKTRLDPPLTRVKIHPIRQNSIIMFAATSSGSIPVGTWLLCLVALTVARLFYFRYKKGLSKYNGPFFASFTDLWRMFDVYFNPNRSPMLDVHEKYGEIVRLGPNLLSFAKPEAIKDIYGVGKAWNKSDFYPVQAAVAKGQYAHTLFSNGDIPWHNALRKAINPSFTATASVGYEYLIDKTINVYLEQLDARFANRQGPKGVIDLSTWMLYFGLDVIGELTYGSRHGFLESGSDVHGIIAYIQQFLVYGSLVGQWPVVDKFLRHNPLLLWLERKGLFQGSTFPLVPLVAKNMRERLNYYEKKGESAINEREDLLDKFLHAKETHSHVVTEREVLSLSLTMILAGAETTSITLTALFYYLLKNPACYAKLQHELTTLLPARDPTSLECDVDFSQAQKLPYLHACIQENFRMHPASGILLERVVPAGGANIGGEQVPGGTVVGVASWAVHHNKAVFGEDVKTFRPERWLEASEEQVRLMEKTMLHFGQGNHMCLGKNISAREIYKLVPTLLRTFKMTLTEPEKDWTLVTGINVKPHDVNVRIERIKG</sequence>
<keyword evidence="4 5" id="KW-0408">Iron</keyword>
<dbReference type="InterPro" id="IPR001128">
    <property type="entry name" value="Cyt_P450"/>
</dbReference>